<dbReference type="GO" id="GO:0005581">
    <property type="term" value="C:collagen trimer"/>
    <property type="evidence" value="ECO:0007669"/>
    <property type="project" value="UniProtKB-KW"/>
</dbReference>
<keyword evidence="3" id="KW-0176">Collagen</keyword>
<protein>
    <submittedName>
        <fullName evidence="3">Collagen alpha-2(I) chain</fullName>
    </submittedName>
</protein>
<reference evidence="3" key="1">
    <citation type="submission" date="2025-08" db="UniProtKB">
        <authorList>
            <consortium name="RefSeq"/>
        </authorList>
    </citation>
    <scope>IDENTIFICATION</scope>
</reference>
<evidence type="ECO:0000313" key="2">
    <source>
        <dbReference type="Proteomes" id="UP001652580"/>
    </source>
</evidence>
<feature type="compositionally biased region" description="Basic and acidic residues" evidence="1">
    <location>
        <begin position="108"/>
        <end position="118"/>
    </location>
</feature>
<organism evidence="2 3">
    <name type="scientific">Balaenoptera acutorostrata</name>
    <name type="common">Common minke whale</name>
    <name type="synonym">Balaena rostrata</name>
    <dbReference type="NCBI Taxonomy" id="9767"/>
    <lineage>
        <taxon>Eukaryota</taxon>
        <taxon>Metazoa</taxon>
        <taxon>Chordata</taxon>
        <taxon>Craniata</taxon>
        <taxon>Vertebrata</taxon>
        <taxon>Euteleostomi</taxon>
        <taxon>Mammalia</taxon>
        <taxon>Eutheria</taxon>
        <taxon>Laurasiatheria</taxon>
        <taxon>Artiodactyla</taxon>
        <taxon>Whippomorpha</taxon>
        <taxon>Cetacea</taxon>
        <taxon>Mysticeti</taxon>
        <taxon>Balaenopteridae</taxon>
        <taxon>Balaenoptera</taxon>
    </lineage>
</organism>
<feature type="compositionally biased region" description="Polar residues" evidence="1">
    <location>
        <begin position="88"/>
        <end position="97"/>
    </location>
</feature>
<evidence type="ECO:0000256" key="1">
    <source>
        <dbReference type="SAM" id="MobiDB-lite"/>
    </source>
</evidence>
<dbReference type="GeneID" id="130708680"/>
<evidence type="ECO:0000313" key="3">
    <source>
        <dbReference type="RefSeq" id="XP_057406929.1"/>
    </source>
</evidence>
<keyword evidence="2" id="KW-1185">Reference proteome</keyword>
<feature type="compositionally biased region" description="Low complexity" evidence="1">
    <location>
        <begin position="232"/>
        <end position="246"/>
    </location>
</feature>
<name>A0ABM3TXV3_BALAC</name>
<feature type="compositionally biased region" description="Basic and acidic residues" evidence="1">
    <location>
        <begin position="361"/>
        <end position="378"/>
    </location>
</feature>
<feature type="compositionally biased region" description="Polar residues" evidence="1">
    <location>
        <begin position="288"/>
        <end position="298"/>
    </location>
</feature>
<dbReference type="RefSeq" id="XP_057406929.1">
    <property type="nucleotide sequence ID" value="XM_057550946.1"/>
</dbReference>
<feature type="region of interest" description="Disordered" evidence="1">
    <location>
        <begin position="22"/>
        <end position="185"/>
    </location>
</feature>
<feature type="compositionally biased region" description="Basic and acidic residues" evidence="1">
    <location>
        <begin position="49"/>
        <end position="61"/>
    </location>
</feature>
<proteinExistence type="predicted"/>
<feature type="compositionally biased region" description="Low complexity" evidence="1">
    <location>
        <begin position="62"/>
        <end position="81"/>
    </location>
</feature>
<sequence length="405" mass="41755">MSSGQFWTKVCLQAVRSKRGVAAASAFTSGLVQDPEPRNPGTPPGRQSGHPDARGRHELHAARGSAGAAALGGRRAPGPAGRKAEVSGLSSHASTSAGKRPAPCADLGDSRLASRETPRSPPARPALHVRGGERRPGGAARRGRDHRSLSGCVPLFPAPTSAWDPCELPEPLPAAQGRGNRGRQLRVGQGCSVEALTPAGPRPATPGRVAIAAGLLRTLTPAASGLAPYLAPGPGASSSRGRRGPACGEGRGGGRGSRGLRPARLPRFPPESGVEHSASPPAPMRKTVTATAPPTSERGTAGPPCLRATRPPARPQRRSARQRGGGGRSGSQAAPRGHLAPRALGPSQAAAPLRPHPIPRGRGERGIRKEEMNFRDMFQEEVTGIGDPLDVEKKKDDAKISDLGD</sequence>
<accession>A0ABM3TXV3</accession>
<feature type="compositionally biased region" description="Gly residues" evidence="1">
    <location>
        <begin position="247"/>
        <end position="257"/>
    </location>
</feature>
<gene>
    <name evidence="3" type="primary">LOC130708680</name>
</gene>
<feature type="compositionally biased region" description="Basic and acidic residues" evidence="1">
    <location>
        <begin position="390"/>
        <end position="405"/>
    </location>
</feature>
<dbReference type="Proteomes" id="UP001652580">
    <property type="component" value="Chromosome 8"/>
</dbReference>
<feature type="region of interest" description="Disordered" evidence="1">
    <location>
        <begin position="225"/>
        <end position="405"/>
    </location>
</feature>